<comment type="caution">
    <text evidence="3">The sequence shown here is derived from an EMBL/GenBank/DDBJ whole genome shotgun (WGS) entry which is preliminary data.</text>
</comment>
<accession>A0ABS3P5E2</accession>
<proteinExistence type="predicted"/>
<dbReference type="InterPro" id="IPR045747">
    <property type="entry name" value="CRISPR-assoc_prot_Cas6_N_sf"/>
</dbReference>
<feature type="domain" description="CRISPR associated protein Cas6 C-terminal" evidence="2">
    <location>
        <begin position="117"/>
        <end position="241"/>
    </location>
</feature>
<dbReference type="Gene3D" id="3.30.70.1890">
    <property type="match status" value="1"/>
</dbReference>
<dbReference type="RefSeq" id="WP_208019315.1">
    <property type="nucleotide sequence ID" value="NZ_JAGDQJ010000039.1"/>
</dbReference>
<dbReference type="Pfam" id="PF01881">
    <property type="entry name" value="Cas_Cas6_C"/>
    <property type="match status" value="1"/>
</dbReference>
<dbReference type="CDD" id="cd21140">
    <property type="entry name" value="Cas6_I-like"/>
    <property type="match status" value="1"/>
</dbReference>
<evidence type="ECO:0000256" key="1">
    <source>
        <dbReference type="ARBA" id="ARBA00023118"/>
    </source>
</evidence>
<reference evidence="3 4" key="1">
    <citation type="submission" date="2021-03" db="EMBL/GenBank/DDBJ databases">
        <title>Identification of novel Bacillus strains.</title>
        <authorList>
            <person name="Xiao Z."/>
            <person name="Li Y."/>
            <person name="Shen J."/>
        </authorList>
    </citation>
    <scope>NUCLEOTIDE SEQUENCE [LARGE SCALE GENOMIC DNA]</scope>
    <source>
        <strain evidence="3 4">SY8</strain>
    </source>
</reference>
<keyword evidence="1" id="KW-0051">Antiviral defense</keyword>
<dbReference type="NCBIfam" id="TIGR01877">
    <property type="entry name" value="cas_cas6"/>
    <property type="match status" value="1"/>
</dbReference>
<name>A0ABS3P5E2_9BACI</name>
<dbReference type="EMBL" id="JAGDQJ010000039">
    <property type="protein sequence ID" value="MBO1628250.1"/>
    <property type="molecule type" value="Genomic_DNA"/>
</dbReference>
<protein>
    <submittedName>
        <fullName evidence="3">CRISPR-associated endoribonuclease Cas6</fullName>
    </submittedName>
</protein>
<dbReference type="InterPro" id="IPR049435">
    <property type="entry name" value="Cas_Cas6_C"/>
</dbReference>
<dbReference type="PANTHER" id="PTHR36984:SF3">
    <property type="entry name" value="CRISPR-ASSOCIATED ENDORIBONUCLEASE CAS6"/>
    <property type="match status" value="1"/>
</dbReference>
<evidence type="ECO:0000259" key="2">
    <source>
        <dbReference type="Pfam" id="PF01881"/>
    </source>
</evidence>
<gene>
    <name evidence="3" type="primary">cas6</name>
    <name evidence="3" type="ORF">J4P90_24160</name>
</gene>
<evidence type="ECO:0000313" key="4">
    <source>
        <dbReference type="Proteomes" id="UP000677611"/>
    </source>
</evidence>
<sequence length="244" mass="28458">MRIQVTLKTKCLPISYHFLFVSVIKQSLSCIDEKLVQDLYTYKDKDNKCSKDFTFSIYVHKYVKKQDEFIVDGHVKWIVSSSDPEFMLYLYNGLMTKQHFQYKNYDLYVKQVNLIPEKLPTKEKIFCKTMSPIHIKNKEGHTLSPYDDSFQPAFQYISNQTVLNATGMPLREPIKMTPVDMKKVIVKQQHDAFSKLNDKSTLYVEAYRGTFELEGSVQDLQTLYQIGLGMRRSQGFGNIEIIQG</sequence>
<dbReference type="Proteomes" id="UP000677611">
    <property type="component" value="Unassembled WGS sequence"/>
</dbReference>
<dbReference type="InterPro" id="IPR010156">
    <property type="entry name" value="CRISPR-assoc_prot_Cas6"/>
</dbReference>
<organism evidence="3 4">
    <name type="scientific">Bacillus arachidis</name>
    <dbReference type="NCBI Taxonomy" id="2819290"/>
    <lineage>
        <taxon>Bacteria</taxon>
        <taxon>Bacillati</taxon>
        <taxon>Bacillota</taxon>
        <taxon>Bacilli</taxon>
        <taxon>Bacillales</taxon>
        <taxon>Bacillaceae</taxon>
        <taxon>Bacillus</taxon>
    </lineage>
</organism>
<dbReference type="Gene3D" id="3.30.70.1900">
    <property type="match status" value="1"/>
</dbReference>
<dbReference type="PANTHER" id="PTHR36984">
    <property type="entry name" value="CRISPR-ASSOCIATED ENDORIBONUCLEASE CAS6 1"/>
    <property type="match status" value="1"/>
</dbReference>
<keyword evidence="4" id="KW-1185">Reference proteome</keyword>
<evidence type="ECO:0000313" key="3">
    <source>
        <dbReference type="EMBL" id="MBO1628250.1"/>
    </source>
</evidence>